<evidence type="ECO:0000256" key="2">
    <source>
        <dbReference type="ARBA" id="ARBA00022723"/>
    </source>
</evidence>
<dbReference type="Pfam" id="PF07227">
    <property type="entry name" value="PHD_Oberon"/>
    <property type="match status" value="1"/>
</dbReference>
<keyword evidence="10" id="KW-1185">Reference proteome</keyword>
<reference evidence="11" key="2">
    <citation type="submission" date="2025-08" db="UniProtKB">
        <authorList>
            <consortium name="RefSeq"/>
        </authorList>
    </citation>
    <scope>IDENTIFICATION</scope>
    <source>
        <tissue evidence="11">Young leaves</tissue>
    </source>
</reference>
<evidence type="ECO:0000313" key="11">
    <source>
        <dbReference type="RefSeq" id="XP_027364735.1"/>
    </source>
</evidence>
<evidence type="ECO:0000256" key="6">
    <source>
        <dbReference type="SAM" id="MobiDB-lite"/>
    </source>
</evidence>
<dbReference type="InterPro" id="IPR032881">
    <property type="entry name" value="Oberon-like_PHD"/>
</dbReference>
<accession>A0A8B8M881</accession>
<gene>
    <name evidence="11" type="primary">LOC113871838</name>
</gene>
<proteinExistence type="predicted"/>
<name>A0A8B8M881_ABRPR</name>
<dbReference type="Proteomes" id="UP000694853">
    <property type="component" value="Unplaced"/>
</dbReference>
<reference evidence="10" key="1">
    <citation type="journal article" date="2019" name="Toxins">
        <title>Detection of Abrin-Like and Prepropulchellin-Like Toxin Genes and Transcripts Using Whole Genome Sequencing and Full-Length Transcript Sequencing of Abrus precatorius.</title>
        <authorList>
            <person name="Hovde B.T."/>
            <person name="Daligault H.E."/>
            <person name="Hanschen E.R."/>
            <person name="Kunde Y.A."/>
            <person name="Johnson M.B."/>
            <person name="Starkenburg S.R."/>
            <person name="Johnson S.L."/>
        </authorList>
    </citation>
    <scope>NUCLEOTIDE SEQUENCE [LARGE SCALE GENOMIC DNA]</scope>
</reference>
<sequence length="481" mass="53970">MDSEEENAEIPDDNNEGADGDNNDRAHVEVRKLPPVAPEQFGEGLPYAPENWPKPGDIWGWRTGKKVSTTGHFLNRYLYLPSSLCGISSRGRTAGQKRKQCFASKVAVKRYLTDTFPDVKVYEFFGNFSWMIPCVMPGAEEPGAEEPIPQPAPAVSLVESSHLKQIESNVVCKAGNKECSSLSLEEREKYSPGMPCNICCAVADFCRDCSCILCSRNVDSAYGGYSYIKCLVKTNDNICGHVAHMECALRDSLAGTAGGDVAIDAEYYCRRCKGRTDLVSHVKKLIESCTTTNLDSDIRKNILNLCTSLLENSKKDDARKLLIKIGKSVQEVKCETNRQDTSLFDDGCEGLSVESPLDVPIATEPCHLSAELRLEIETDCILRDLKSSQEYEYKWAAGKLNEQKKLLQDLHRQLEDEAEQLRVRPSSAPEGLEDSIRQKKEQIEKETMKFEEMKKVDIGFARTSKDILQNYFGLWVRQRFN</sequence>
<keyword evidence="4" id="KW-0862">Zinc</keyword>
<evidence type="ECO:0000313" key="10">
    <source>
        <dbReference type="Proteomes" id="UP000694853"/>
    </source>
</evidence>
<dbReference type="OrthoDB" id="1852608at2759"/>
<keyword evidence="3" id="KW-0863">Zinc-finger</keyword>
<evidence type="ECO:0000259" key="7">
    <source>
        <dbReference type="Pfam" id="PF07227"/>
    </source>
</evidence>
<evidence type="ECO:0000259" key="8">
    <source>
        <dbReference type="Pfam" id="PF23299"/>
    </source>
</evidence>
<dbReference type="RefSeq" id="XP_027364735.1">
    <property type="nucleotide sequence ID" value="XM_027508934.1"/>
</dbReference>
<dbReference type="GeneID" id="113871838"/>
<dbReference type="AlphaFoldDB" id="A0A8B8M881"/>
<keyword evidence="2" id="KW-0479">Metal-binding</keyword>
<feature type="domain" description="Oberon-like PHD finger" evidence="7">
    <location>
        <begin position="175"/>
        <end position="301"/>
    </location>
</feature>
<feature type="compositionally biased region" description="Acidic residues" evidence="6">
    <location>
        <begin position="1"/>
        <end position="21"/>
    </location>
</feature>
<dbReference type="PANTHER" id="PTHR33345">
    <property type="entry name" value="ADAPTER PROTEIN, PUTATIVE-RELATED"/>
    <property type="match status" value="1"/>
</dbReference>
<evidence type="ECO:0000256" key="4">
    <source>
        <dbReference type="ARBA" id="ARBA00022833"/>
    </source>
</evidence>
<organism evidence="10 11">
    <name type="scientific">Abrus precatorius</name>
    <name type="common">Indian licorice</name>
    <name type="synonym">Glycine abrus</name>
    <dbReference type="NCBI Taxonomy" id="3816"/>
    <lineage>
        <taxon>Eukaryota</taxon>
        <taxon>Viridiplantae</taxon>
        <taxon>Streptophyta</taxon>
        <taxon>Embryophyta</taxon>
        <taxon>Tracheophyta</taxon>
        <taxon>Spermatophyta</taxon>
        <taxon>Magnoliopsida</taxon>
        <taxon>eudicotyledons</taxon>
        <taxon>Gunneridae</taxon>
        <taxon>Pentapetalae</taxon>
        <taxon>rosids</taxon>
        <taxon>fabids</taxon>
        <taxon>Fabales</taxon>
        <taxon>Fabaceae</taxon>
        <taxon>Papilionoideae</taxon>
        <taxon>50 kb inversion clade</taxon>
        <taxon>NPAAA clade</taxon>
        <taxon>indigoferoid/millettioid clade</taxon>
        <taxon>Abreae</taxon>
        <taxon>Abrus</taxon>
    </lineage>
</organism>
<feature type="compositionally biased region" description="Basic and acidic residues" evidence="6">
    <location>
        <begin position="22"/>
        <end position="32"/>
    </location>
</feature>
<evidence type="ECO:0000259" key="9">
    <source>
        <dbReference type="Pfam" id="PF24590"/>
    </source>
</evidence>
<protein>
    <submittedName>
        <fullName evidence="11">Protein OBERON 1-like</fullName>
    </submittedName>
</protein>
<evidence type="ECO:0000256" key="1">
    <source>
        <dbReference type="ARBA" id="ARBA00004123"/>
    </source>
</evidence>
<dbReference type="KEGG" id="aprc:113871838"/>
<dbReference type="PANTHER" id="PTHR33345:SF6">
    <property type="entry name" value="OS03G0747200 PROTEIN"/>
    <property type="match status" value="1"/>
</dbReference>
<feature type="region of interest" description="Disordered" evidence="6">
    <location>
        <begin position="418"/>
        <end position="437"/>
    </location>
</feature>
<feature type="region of interest" description="Disordered" evidence="6">
    <location>
        <begin position="1"/>
        <end position="48"/>
    </location>
</feature>
<dbReference type="GO" id="GO:0005634">
    <property type="term" value="C:nucleus"/>
    <property type="evidence" value="ECO:0007669"/>
    <property type="project" value="UniProtKB-SubCell"/>
</dbReference>
<feature type="domain" description="DUF7615" evidence="9">
    <location>
        <begin position="369"/>
        <end position="470"/>
    </location>
</feature>
<evidence type="ECO:0000256" key="5">
    <source>
        <dbReference type="ARBA" id="ARBA00023242"/>
    </source>
</evidence>
<feature type="domain" description="DUF7081" evidence="8">
    <location>
        <begin position="35"/>
        <end position="134"/>
    </location>
</feature>
<comment type="subcellular location">
    <subcellularLocation>
        <location evidence="1">Nucleus</location>
    </subcellularLocation>
</comment>
<dbReference type="GO" id="GO:0008270">
    <property type="term" value="F:zinc ion binding"/>
    <property type="evidence" value="ECO:0007669"/>
    <property type="project" value="UniProtKB-KW"/>
</dbReference>
<dbReference type="Pfam" id="PF24590">
    <property type="entry name" value="DUF7615"/>
    <property type="match status" value="1"/>
</dbReference>
<dbReference type="InterPro" id="IPR055508">
    <property type="entry name" value="DUF7081"/>
</dbReference>
<evidence type="ECO:0000256" key="3">
    <source>
        <dbReference type="ARBA" id="ARBA00022771"/>
    </source>
</evidence>
<keyword evidence="5" id="KW-0539">Nucleus</keyword>
<dbReference type="Pfam" id="PF23299">
    <property type="entry name" value="DUF7081"/>
    <property type="match status" value="1"/>
</dbReference>
<dbReference type="InterPro" id="IPR056034">
    <property type="entry name" value="DUF7615"/>
</dbReference>